<comment type="caution">
    <text evidence="2">The sequence shown here is derived from an EMBL/GenBank/DDBJ whole genome shotgun (WGS) entry which is preliminary data.</text>
</comment>
<accession>A0A840R1B4</accession>
<dbReference type="RefSeq" id="WP_264299216.1">
    <property type="nucleotide sequence ID" value="NZ_JACHHW010000002.1"/>
</dbReference>
<dbReference type="EMBL" id="JACHHW010000002">
    <property type="protein sequence ID" value="MBB5186527.1"/>
    <property type="molecule type" value="Genomic_DNA"/>
</dbReference>
<name>A0A840R1B4_9GAMM</name>
<keyword evidence="1" id="KW-0472">Membrane</keyword>
<dbReference type="AlphaFoldDB" id="A0A840R1B4"/>
<proteinExistence type="predicted"/>
<gene>
    <name evidence="2" type="ORF">HNQ57_000788</name>
</gene>
<protein>
    <submittedName>
        <fullName evidence="2">Uncharacterized protein</fullName>
    </submittedName>
</protein>
<sequence length="40" mass="4399">MNTEMRTGTDTLNEIAQQGAKFSLISIVLTGLFYCIAALY</sequence>
<keyword evidence="1" id="KW-0812">Transmembrane</keyword>
<evidence type="ECO:0000313" key="2">
    <source>
        <dbReference type="EMBL" id="MBB5186527.1"/>
    </source>
</evidence>
<keyword evidence="1" id="KW-1133">Transmembrane helix</keyword>
<reference evidence="2 3" key="1">
    <citation type="submission" date="2020-08" db="EMBL/GenBank/DDBJ databases">
        <title>Genomic Encyclopedia of Type Strains, Phase IV (KMG-IV): sequencing the most valuable type-strain genomes for metagenomic binning, comparative biology and taxonomic classification.</title>
        <authorList>
            <person name="Goeker M."/>
        </authorList>
    </citation>
    <scope>NUCLEOTIDE SEQUENCE [LARGE SCALE GENOMIC DNA]</scope>
    <source>
        <strain evidence="2 3">DSM 25701</strain>
    </source>
</reference>
<evidence type="ECO:0000313" key="3">
    <source>
        <dbReference type="Proteomes" id="UP000536640"/>
    </source>
</evidence>
<evidence type="ECO:0000256" key="1">
    <source>
        <dbReference type="SAM" id="Phobius"/>
    </source>
</evidence>
<organism evidence="2 3">
    <name type="scientific">Zhongshania antarctica</name>
    <dbReference type="NCBI Taxonomy" id="641702"/>
    <lineage>
        <taxon>Bacteria</taxon>
        <taxon>Pseudomonadati</taxon>
        <taxon>Pseudomonadota</taxon>
        <taxon>Gammaproteobacteria</taxon>
        <taxon>Cellvibrionales</taxon>
        <taxon>Spongiibacteraceae</taxon>
        <taxon>Zhongshania</taxon>
    </lineage>
</organism>
<keyword evidence="3" id="KW-1185">Reference proteome</keyword>
<feature type="transmembrane region" description="Helical" evidence="1">
    <location>
        <begin position="20"/>
        <end position="39"/>
    </location>
</feature>
<dbReference type="Proteomes" id="UP000536640">
    <property type="component" value="Unassembled WGS sequence"/>
</dbReference>